<dbReference type="EC" id="2.3.3.21" evidence="9"/>
<gene>
    <name evidence="12" type="ORF">SAMN02949497_3494</name>
</gene>
<evidence type="ECO:0000256" key="7">
    <source>
        <dbReference type="ARBA" id="ARBA00023304"/>
    </source>
</evidence>
<dbReference type="PROSITE" id="PS00815">
    <property type="entry name" value="AIPM_HOMOCIT_SYNTH_1"/>
    <property type="match status" value="1"/>
</dbReference>
<keyword evidence="5" id="KW-0412">Isoleucine biosynthesis</keyword>
<organism evidence="12 13">
    <name type="scientific">Methylomagnum ishizawai</name>
    <dbReference type="NCBI Taxonomy" id="1760988"/>
    <lineage>
        <taxon>Bacteria</taxon>
        <taxon>Pseudomonadati</taxon>
        <taxon>Pseudomonadota</taxon>
        <taxon>Gammaproteobacteria</taxon>
        <taxon>Methylococcales</taxon>
        <taxon>Methylococcaceae</taxon>
        <taxon>Methylomagnum</taxon>
    </lineage>
</organism>
<dbReference type="InterPro" id="IPR013785">
    <property type="entry name" value="Aldolase_TIM"/>
</dbReference>
<dbReference type="InterPro" id="IPR000891">
    <property type="entry name" value="PYR_CT"/>
</dbReference>
<dbReference type="PANTHER" id="PTHR43538">
    <property type="entry name" value="ALPHA-IPM SYNTHASE/HOMOCITRATE SYNTHASE"/>
    <property type="match status" value="1"/>
</dbReference>
<evidence type="ECO:0000259" key="11">
    <source>
        <dbReference type="PROSITE" id="PS50991"/>
    </source>
</evidence>
<dbReference type="Pfam" id="PF00682">
    <property type="entry name" value="HMGL-like"/>
    <property type="match status" value="1"/>
</dbReference>
<comment type="similarity">
    <text evidence="2 10">Belongs to the alpha-IPM synthase/homocitrate synthase family.</text>
</comment>
<feature type="domain" description="Pyruvate carboxyltransferase" evidence="11">
    <location>
        <begin position="5"/>
        <end position="270"/>
    </location>
</feature>
<dbReference type="Gene3D" id="3.30.160.270">
    <property type="match status" value="1"/>
</dbReference>
<reference evidence="12 13" key="1">
    <citation type="submission" date="2016-12" db="EMBL/GenBank/DDBJ databases">
        <authorList>
            <person name="Song W.-J."/>
            <person name="Kurnit D.M."/>
        </authorList>
    </citation>
    <scope>NUCLEOTIDE SEQUENCE [LARGE SCALE GENOMIC DNA]</scope>
    <source>
        <strain evidence="12 13">175</strain>
    </source>
</reference>
<dbReference type="OrthoDB" id="9803573at2"/>
<evidence type="ECO:0000313" key="13">
    <source>
        <dbReference type="Proteomes" id="UP000192923"/>
    </source>
</evidence>
<evidence type="ECO:0000256" key="8">
    <source>
        <dbReference type="ARBA" id="ARBA00048263"/>
    </source>
</evidence>
<dbReference type="PANTHER" id="PTHR43538:SF1">
    <property type="entry name" value="(R)-CITRAMALATE SYNTHASE"/>
    <property type="match status" value="1"/>
</dbReference>
<keyword evidence="3" id="KW-0432">Leucine biosynthesis</keyword>
<dbReference type="InterPro" id="IPR002034">
    <property type="entry name" value="AIPM/Hcit_synth_CS"/>
</dbReference>
<dbReference type="GO" id="GO:0043714">
    <property type="term" value="F:(R)-citramalate synthase activity"/>
    <property type="evidence" value="ECO:0007669"/>
    <property type="project" value="UniProtKB-UniRule"/>
</dbReference>
<evidence type="ECO:0000313" key="12">
    <source>
        <dbReference type="EMBL" id="SMF96111.1"/>
    </source>
</evidence>
<dbReference type="SUPFAM" id="SSF51569">
    <property type="entry name" value="Aldolase"/>
    <property type="match status" value="1"/>
</dbReference>
<dbReference type="UniPathway" id="UPA00048">
    <property type="reaction ID" value="UER00070"/>
</dbReference>
<dbReference type="UniPathway" id="UPA00047">
    <property type="reaction ID" value="UER00066"/>
</dbReference>
<name>A0A1Y6D0J1_9GAMM</name>
<dbReference type="STRING" id="1760988.SAMN02949497_3494"/>
<dbReference type="EMBL" id="FXAM01000001">
    <property type="protein sequence ID" value="SMF96111.1"/>
    <property type="molecule type" value="Genomic_DNA"/>
</dbReference>
<evidence type="ECO:0000256" key="2">
    <source>
        <dbReference type="ARBA" id="ARBA00006154"/>
    </source>
</evidence>
<dbReference type="SUPFAM" id="SSF110921">
    <property type="entry name" value="2-isopropylmalate synthase LeuA, allosteric (dimerisation) domain"/>
    <property type="match status" value="1"/>
</dbReference>
<sequence>MTPDVFIYDTTLRDGSQREGISYSVEDKLKLAQQLDAFGVHYIEGGWPGSNPKDAAFFERVKSLGLKHAKIAAFGSTLRKNTEPQDDTNLQTLLAAGTPVITLFGKSWDLQVTDVLVTTLEENLAMIQKSVAFMKAHGREVVYDAEHFFDGYRANPGYALATLRAAAEAGADVLVLCDTNGGTLPWEIEDAIRAVRAELSTPIGIHTHEDSGCAVANALAAVRAGAVHVQGTINGYGERVGNANLCSIIPDLQLRMGKSVLPPANLARLTELSRYVAEVANLPPEKHLPYVGSSAFAHKGGVHAAAMLRNPASYQIIDPALVGNQRRTVISELSGRGNLLERSQKLGLDCSGEQAGEMLNQIKELEAQGFSFESAEGSVDVMMHRLQPTYEPPFELIDFVVMVEHRQGRGILTDAMVKVRVGEQVIHTAAEGMGPVSALDTALRKALREVYPDLDPVRLDDYKVRILDSETGTDAVVRVLIDTKDGARRWSTVGASPNIIEASWRAMSDSLEYALLNLNKN</sequence>
<keyword evidence="4" id="KW-0028">Amino-acid biosynthesis</keyword>
<dbReference type="Pfam" id="PF22617">
    <property type="entry name" value="HCS_D2"/>
    <property type="match status" value="1"/>
</dbReference>
<dbReference type="Pfam" id="PF08502">
    <property type="entry name" value="LeuA_dimer"/>
    <property type="match status" value="1"/>
</dbReference>
<accession>A0A1Y6D0J1</accession>
<evidence type="ECO:0000256" key="6">
    <source>
        <dbReference type="ARBA" id="ARBA00022679"/>
    </source>
</evidence>
<dbReference type="InterPro" id="IPR036230">
    <property type="entry name" value="LeuA_allosteric_dom_sf"/>
</dbReference>
<keyword evidence="6 10" id="KW-0808">Transferase</keyword>
<dbReference type="InterPro" id="IPR054691">
    <property type="entry name" value="LeuA/HCS_post-cat"/>
</dbReference>
<dbReference type="GO" id="GO:0003852">
    <property type="term" value="F:2-isopropylmalate synthase activity"/>
    <property type="evidence" value="ECO:0007669"/>
    <property type="project" value="InterPro"/>
</dbReference>
<proteinExistence type="inferred from homology"/>
<evidence type="ECO:0000256" key="3">
    <source>
        <dbReference type="ARBA" id="ARBA00022430"/>
    </source>
</evidence>
<evidence type="ECO:0000256" key="10">
    <source>
        <dbReference type="RuleBase" id="RU003523"/>
    </source>
</evidence>
<keyword evidence="13" id="KW-1185">Reference proteome</keyword>
<evidence type="ECO:0000256" key="9">
    <source>
        <dbReference type="NCBIfam" id="TIGR00977"/>
    </source>
</evidence>
<dbReference type="InterPro" id="IPR013709">
    <property type="entry name" value="2-isopropylmalate_synth_dimer"/>
</dbReference>
<keyword evidence="7" id="KW-0100">Branched-chain amino acid biosynthesis</keyword>
<dbReference type="Gene3D" id="1.10.238.260">
    <property type="match status" value="1"/>
</dbReference>
<dbReference type="InterPro" id="IPR005675">
    <property type="entry name" value="Citramal_synthase"/>
</dbReference>
<dbReference type="GO" id="GO:0009098">
    <property type="term" value="P:L-leucine biosynthetic process"/>
    <property type="evidence" value="ECO:0007669"/>
    <property type="project" value="UniProtKB-UniPathway"/>
</dbReference>
<dbReference type="Proteomes" id="UP000192923">
    <property type="component" value="Unassembled WGS sequence"/>
</dbReference>
<comment type="pathway">
    <text evidence="1">Amino-acid biosynthesis; L-isoleucine biosynthesis; 2-oxobutanoate from pyruvate: step 1/3.</text>
</comment>
<protein>
    <recommendedName>
        <fullName evidence="9">Citramalate synthase</fullName>
        <ecNumber evidence="9">2.3.3.21</ecNumber>
    </recommendedName>
</protein>
<dbReference type="CDD" id="cd07941">
    <property type="entry name" value="DRE_TIM_LeuA3"/>
    <property type="match status" value="1"/>
</dbReference>
<dbReference type="GO" id="GO:0009097">
    <property type="term" value="P:isoleucine biosynthetic process"/>
    <property type="evidence" value="ECO:0007669"/>
    <property type="project" value="UniProtKB-UniRule"/>
</dbReference>
<dbReference type="NCBIfam" id="TIGR00977">
    <property type="entry name" value="citramal_synth"/>
    <property type="match status" value="1"/>
</dbReference>
<dbReference type="AlphaFoldDB" id="A0A1Y6D0J1"/>
<evidence type="ECO:0000256" key="5">
    <source>
        <dbReference type="ARBA" id="ARBA00022624"/>
    </source>
</evidence>
<dbReference type="SMART" id="SM00917">
    <property type="entry name" value="LeuA_dimer"/>
    <property type="match status" value="1"/>
</dbReference>
<evidence type="ECO:0000256" key="1">
    <source>
        <dbReference type="ARBA" id="ARBA00004743"/>
    </source>
</evidence>
<dbReference type="Gene3D" id="3.20.20.70">
    <property type="entry name" value="Aldolase class I"/>
    <property type="match status" value="1"/>
</dbReference>
<comment type="catalytic activity">
    <reaction evidence="8">
        <text>pyruvate + acetyl-CoA + H2O = (3R)-citramalate + CoA + H(+)</text>
        <dbReference type="Rhea" id="RHEA:19045"/>
        <dbReference type="ChEBI" id="CHEBI:15361"/>
        <dbReference type="ChEBI" id="CHEBI:15377"/>
        <dbReference type="ChEBI" id="CHEBI:15378"/>
        <dbReference type="ChEBI" id="CHEBI:30934"/>
        <dbReference type="ChEBI" id="CHEBI:57287"/>
        <dbReference type="ChEBI" id="CHEBI:57288"/>
        <dbReference type="EC" id="2.3.3.21"/>
    </reaction>
</comment>
<evidence type="ECO:0000256" key="4">
    <source>
        <dbReference type="ARBA" id="ARBA00022605"/>
    </source>
</evidence>
<dbReference type="PROSITE" id="PS50991">
    <property type="entry name" value="PYR_CT"/>
    <property type="match status" value="1"/>
</dbReference>
<dbReference type="RefSeq" id="WP_085214907.1">
    <property type="nucleotide sequence ID" value="NZ_FXAM01000001.1"/>
</dbReference>